<dbReference type="GO" id="GO:0004252">
    <property type="term" value="F:serine-type endopeptidase activity"/>
    <property type="evidence" value="ECO:0007669"/>
    <property type="project" value="InterPro"/>
</dbReference>
<comment type="caution">
    <text evidence="8">The sequence shown here is derived from an EMBL/GenBank/DDBJ whole genome shotgun (WGS) entry which is preliminary data.</text>
</comment>
<feature type="domain" description="Peptidase S1" evidence="7">
    <location>
        <begin position="167"/>
        <end position="326"/>
    </location>
</feature>
<evidence type="ECO:0000313" key="9">
    <source>
        <dbReference type="Proteomes" id="UP000608955"/>
    </source>
</evidence>
<organism evidence="8 9">
    <name type="scientific">Streptomyces naganishii JCM 4654</name>
    <dbReference type="NCBI Taxonomy" id="1306179"/>
    <lineage>
        <taxon>Bacteria</taxon>
        <taxon>Bacillati</taxon>
        <taxon>Actinomycetota</taxon>
        <taxon>Actinomycetes</taxon>
        <taxon>Kitasatosporales</taxon>
        <taxon>Streptomycetaceae</taxon>
        <taxon>Streptomyces</taxon>
    </lineage>
</organism>
<evidence type="ECO:0000256" key="4">
    <source>
        <dbReference type="ARBA" id="ARBA00022801"/>
    </source>
</evidence>
<dbReference type="AlphaFoldDB" id="A0A919CXF1"/>
<keyword evidence="5 6" id="KW-0720">Serine protease</keyword>
<dbReference type="InterPro" id="IPR050966">
    <property type="entry name" value="Glutamyl_endopeptidase"/>
</dbReference>
<sequence length="362" mass="39073">MAEQHKGPDSPFTLEELALRDDLPAEQKVPDDVRAGLASNRVTVTVPPGQQLAPSTGGTLTLPEGSFYGCAVKEARLHERGSLRAPDGPQQAARPMWQPYLHHPRPAPVRRLEMRRIKGGTVTPFAGPVYGEYPPRQVFYPRGYPWVCIGRIFVWRDISAPNWDYSGTGVLAGARTVLTASHVVPWGSTHWGAKFVAGYYDGASTAGPGGWSWVTDAHGYGPQNVSAHDMAVFRLDTPLGNQLGWFGTKGWDSSWEGRNYWTLVGYPGAVSPERPSYQAAIHVIDTDTDSDARELEHHADAGPGDSGGPFFGQWSDGAYAIGTLSGYEVIHGPLGIGSEDNNISAGGNALGALVKFGRDNWP</sequence>
<evidence type="ECO:0000256" key="2">
    <source>
        <dbReference type="ARBA" id="ARBA00022670"/>
    </source>
</evidence>
<evidence type="ECO:0000259" key="7">
    <source>
        <dbReference type="Pfam" id="PF00089"/>
    </source>
</evidence>
<evidence type="ECO:0000256" key="1">
    <source>
        <dbReference type="ARBA" id="ARBA00008764"/>
    </source>
</evidence>
<gene>
    <name evidence="8" type="ORF">GCM10010508_45290</name>
</gene>
<accession>A0A919CXF1</accession>
<dbReference type="InterPro" id="IPR009003">
    <property type="entry name" value="Peptidase_S1_PA"/>
</dbReference>
<reference evidence="8" key="2">
    <citation type="submission" date="2020-09" db="EMBL/GenBank/DDBJ databases">
        <authorList>
            <person name="Sun Q."/>
            <person name="Ohkuma M."/>
        </authorList>
    </citation>
    <scope>NUCLEOTIDE SEQUENCE</scope>
    <source>
        <strain evidence="8">JCM 4654</strain>
    </source>
</reference>
<dbReference type="InterPro" id="IPR033116">
    <property type="entry name" value="TRYPSIN_SER"/>
</dbReference>
<dbReference type="PANTHER" id="PTHR15462:SF8">
    <property type="entry name" value="SERINE PROTEASE"/>
    <property type="match status" value="1"/>
</dbReference>
<evidence type="ECO:0000256" key="6">
    <source>
        <dbReference type="RuleBase" id="RU004296"/>
    </source>
</evidence>
<keyword evidence="2 6" id="KW-0645">Protease</keyword>
<dbReference type="InterPro" id="IPR001254">
    <property type="entry name" value="Trypsin_dom"/>
</dbReference>
<dbReference type="RefSeq" id="WP_190179672.1">
    <property type="nucleotide sequence ID" value="NZ_BMVF01000012.1"/>
</dbReference>
<reference evidence="8" key="1">
    <citation type="journal article" date="2014" name="Int. J. Syst. Evol. Microbiol.">
        <title>Complete genome sequence of Corynebacterium casei LMG S-19264T (=DSM 44701T), isolated from a smear-ripened cheese.</title>
        <authorList>
            <consortium name="US DOE Joint Genome Institute (JGI-PGF)"/>
            <person name="Walter F."/>
            <person name="Albersmeier A."/>
            <person name="Kalinowski J."/>
            <person name="Ruckert C."/>
        </authorList>
    </citation>
    <scope>NUCLEOTIDE SEQUENCE</scope>
    <source>
        <strain evidence="8">JCM 4654</strain>
    </source>
</reference>
<evidence type="ECO:0000256" key="3">
    <source>
        <dbReference type="ARBA" id="ARBA00022729"/>
    </source>
</evidence>
<dbReference type="GO" id="GO:0006508">
    <property type="term" value="P:proteolysis"/>
    <property type="evidence" value="ECO:0007669"/>
    <property type="project" value="UniProtKB-KW"/>
</dbReference>
<name>A0A919CXF1_9ACTN</name>
<keyword evidence="9" id="KW-1185">Reference proteome</keyword>
<dbReference type="EC" id="3.4.21.-" evidence="6"/>
<keyword evidence="4 6" id="KW-0378">Hydrolase</keyword>
<dbReference type="SUPFAM" id="SSF50494">
    <property type="entry name" value="Trypsin-like serine proteases"/>
    <property type="match status" value="1"/>
</dbReference>
<dbReference type="InterPro" id="IPR043504">
    <property type="entry name" value="Peptidase_S1_PA_chymotrypsin"/>
</dbReference>
<keyword evidence="3" id="KW-0732">Signal</keyword>
<dbReference type="EMBL" id="BMVF01000012">
    <property type="protein sequence ID" value="GHD92409.1"/>
    <property type="molecule type" value="Genomic_DNA"/>
</dbReference>
<dbReference type="InterPro" id="IPR008256">
    <property type="entry name" value="Peptidase_S1B"/>
</dbReference>
<comment type="similarity">
    <text evidence="1 6">Belongs to the peptidase S1B family.</text>
</comment>
<dbReference type="Gene3D" id="2.40.10.10">
    <property type="entry name" value="Trypsin-like serine proteases"/>
    <property type="match status" value="2"/>
</dbReference>
<proteinExistence type="inferred from homology"/>
<dbReference type="PRINTS" id="PR00839">
    <property type="entry name" value="V8PROTEASE"/>
</dbReference>
<dbReference type="PROSITE" id="PS00135">
    <property type="entry name" value="TRYPSIN_SER"/>
    <property type="match status" value="1"/>
</dbReference>
<dbReference type="Pfam" id="PF00089">
    <property type="entry name" value="Trypsin"/>
    <property type="match status" value="1"/>
</dbReference>
<dbReference type="Proteomes" id="UP000608955">
    <property type="component" value="Unassembled WGS sequence"/>
</dbReference>
<dbReference type="PANTHER" id="PTHR15462">
    <property type="entry name" value="SERINE PROTEASE"/>
    <property type="match status" value="1"/>
</dbReference>
<evidence type="ECO:0000256" key="5">
    <source>
        <dbReference type="ARBA" id="ARBA00022825"/>
    </source>
</evidence>
<evidence type="ECO:0000313" key="8">
    <source>
        <dbReference type="EMBL" id="GHD92409.1"/>
    </source>
</evidence>
<protein>
    <recommendedName>
        <fullName evidence="6">Serine protease</fullName>
        <ecNumber evidence="6">3.4.21.-</ecNumber>
    </recommendedName>
</protein>